<evidence type="ECO:0000256" key="1">
    <source>
        <dbReference type="SAM" id="MobiDB-lite"/>
    </source>
</evidence>
<name>A0A8C9LEV4_PAVCR</name>
<proteinExistence type="predicted"/>
<feature type="transmembrane region" description="Helical" evidence="2">
    <location>
        <begin position="106"/>
        <end position="127"/>
    </location>
</feature>
<dbReference type="SUPFAM" id="SSF53187">
    <property type="entry name" value="Zn-dependent exopeptidases"/>
    <property type="match status" value="1"/>
</dbReference>
<keyword evidence="2" id="KW-1133">Transmembrane helix</keyword>
<keyword evidence="2" id="KW-0472">Membrane</keyword>
<feature type="region of interest" description="Disordered" evidence="1">
    <location>
        <begin position="56"/>
        <end position="76"/>
    </location>
</feature>
<reference evidence="3" key="2">
    <citation type="submission" date="2025-09" db="UniProtKB">
        <authorList>
            <consortium name="Ensembl"/>
        </authorList>
    </citation>
    <scope>IDENTIFICATION</scope>
</reference>
<reference evidence="3" key="1">
    <citation type="submission" date="2025-08" db="UniProtKB">
        <authorList>
            <consortium name="Ensembl"/>
        </authorList>
    </citation>
    <scope>IDENTIFICATION</scope>
</reference>
<dbReference type="InterPro" id="IPR046450">
    <property type="entry name" value="PA_dom_sf"/>
</dbReference>
<keyword evidence="4" id="KW-1185">Reference proteome</keyword>
<dbReference type="AlphaFoldDB" id="A0A8C9LEV4"/>
<accession>A0A8C9LEV4</accession>
<dbReference type="PANTHER" id="PTHR10404:SF32">
    <property type="entry name" value="INACTIVE N-ACETYLATED-ALPHA-LINKED ACIDIC DIPEPTIDASE-LIKE PROTEIN 2"/>
    <property type="match status" value="1"/>
</dbReference>
<evidence type="ECO:0000313" key="4">
    <source>
        <dbReference type="Proteomes" id="UP000694428"/>
    </source>
</evidence>
<dbReference type="Proteomes" id="UP000694428">
    <property type="component" value="Unplaced"/>
</dbReference>
<dbReference type="PANTHER" id="PTHR10404">
    <property type="entry name" value="N-ACETYLATED-ALPHA-LINKED ACIDIC DIPEPTIDASE"/>
    <property type="match status" value="1"/>
</dbReference>
<protein>
    <submittedName>
        <fullName evidence="3">N-acetylated alpha-linked acidic dipeptidase like 2</fullName>
    </submittedName>
</protein>
<dbReference type="Ensembl" id="ENSPSTT00000024501.1">
    <property type="protein sequence ID" value="ENSPSTP00000023290.1"/>
    <property type="gene ID" value="ENSPSTG00000017129.1"/>
</dbReference>
<evidence type="ECO:0000256" key="2">
    <source>
        <dbReference type="SAM" id="Phobius"/>
    </source>
</evidence>
<sequence length="490" mass="55422">MAYHKVNVDQRTQGQYLDSDDLQATALELEWDMEKELEEPGFDHFRLDGAVQHHLGNSQSPDLDLEPIQPSASPKGRFQRLQEDPEYISHYTRQSPKSHHCSFFQILKVFCAALILFIFGIMIGYYAGKKCPSPPASPEPNNPHIYHEILTEIKAENIQILKLFALIGLPIPVIRKKVKQCSQLLVITQITLFLWNEHPPLLHSCQYVLNFVFQAELVDIQYGTIEDLIRIQTTTNVTKKIALLKLGQSPLLYKLSLLEDAGFGGVLLYVDPCDLPKTTDLADKAFMVSLNSGGDPSTPGYASIGKYCLRHIQLMDILILKFIFCFCNSFNASKQKKILFSLLFFVSDRYVIIGSHHSSWNTYGGQEWASSTAIITAFIQALMLKVKRGWRTDRTIVFCSWGGTSFGNIGSYEWAERNKITQLRLSQSVNCVEKMKCPGSNVSSVQTQGDSDYFINHLGVPAMQFSYEDINTSEVVTNKNKQTINSRKPE</sequence>
<dbReference type="SUPFAM" id="SSF52025">
    <property type="entry name" value="PA domain"/>
    <property type="match status" value="1"/>
</dbReference>
<evidence type="ECO:0000313" key="3">
    <source>
        <dbReference type="Ensembl" id="ENSPSTP00000023290.1"/>
    </source>
</evidence>
<dbReference type="InterPro" id="IPR039373">
    <property type="entry name" value="Peptidase_M28B"/>
</dbReference>
<dbReference type="Gene3D" id="3.50.30.30">
    <property type="match status" value="1"/>
</dbReference>
<keyword evidence="2" id="KW-0812">Transmembrane</keyword>
<dbReference type="Gene3D" id="3.40.630.10">
    <property type="entry name" value="Zn peptidases"/>
    <property type="match status" value="1"/>
</dbReference>
<organism evidence="3 4">
    <name type="scientific">Pavo cristatus</name>
    <name type="common">Indian peafowl</name>
    <name type="synonym">Blue peafowl</name>
    <dbReference type="NCBI Taxonomy" id="9049"/>
    <lineage>
        <taxon>Eukaryota</taxon>
        <taxon>Metazoa</taxon>
        <taxon>Chordata</taxon>
        <taxon>Craniata</taxon>
        <taxon>Vertebrata</taxon>
        <taxon>Euteleostomi</taxon>
        <taxon>Archelosauria</taxon>
        <taxon>Archosauria</taxon>
        <taxon>Dinosauria</taxon>
        <taxon>Saurischia</taxon>
        <taxon>Theropoda</taxon>
        <taxon>Coelurosauria</taxon>
        <taxon>Aves</taxon>
        <taxon>Neognathae</taxon>
        <taxon>Galloanserae</taxon>
        <taxon>Galliformes</taxon>
        <taxon>Phasianidae</taxon>
        <taxon>Phasianinae</taxon>
        <taxon>Pavo</taxon>
    </lineage>
</organism>